<dbReference type="Pfam" id="PF00672">
    <property type="entry name" value="HAMP"/>
    <property type="match status" value="1"/>
</dbReference>
<proteinExistence type="predicted"/>
<keyword evidence="2" id="KW-1003">Cell membrane</keyword>
<feature type="domain" description="HAMP" evidence="5">
    <location>
        <begin position="82"/>
        <end position="134"/>
    </location>
</feature>
<dbReference type="EMBL" id="JAROCD010000002">
    <property type="protein sequence ID" value="MDN4600586.1"/>
    <property type="molecule type" value="Genomic_DNA"/>
</dbReference>
<feature type="transmembrane region" description="Helical" evidence="4">
    <location>
        <begin position="12"/>
        <end position="34"/>
    </location>
</feature>
<dbReference type="RefSeq" id="WP_301245066.1">
    <property type="nucleotide sequence ID" value="NZ_JAROCD010000002.1"/>
</dbReference>
<evidence type="ECO:0000259" key="5">
    <source>
        <dbReference type="PROSITE" id="PS50885"/>
    </source>
</evidence>
<keyword evidence="3 4" id="KW-0472">Membrane</keyword>
<evidence type="ECO:0000256" key="3">
    <source>
        <dbReference type="ARBA" id="ARBA00023136"/>
    </source>
</evidence>
<gene>
    <name evidence="6" type="ORF">P5G61_05065</name>
</gene>
<protein>
    <recommendedName>
        <fullName evidence="5">HAMP domain-containing protein</fullName>
    </recommendedName>
</protein>
<evidence type="ECO:0000256" key="2">
    <source>
        <dbReference type="ARBA" id="ARBA00022475"/>
    </source>
</evidence>
<sequence>MRLLLRTVRLRYIYICGASALLSAALLFVVYHMLRFAHRHLLSETTGITRVMHWVINHIGTTPLVIFIGGGLFALFFWIRSQKIADDLKVIARGTHELANGQISAPIEVLNGGELRQIAADLNDVAIRIQAEHINSSDHDWIDRESRGEEWFGKRHIQDDLVGSQSGRLSADLPIKLTLYGVRSSLDTVMEGRCRDEAEIQHWVRLAYEQTLRLELALDSMEMKPQEHSGSTPHVFREPEC</sequence>
<evidence type="ECO:0000313" key="7">
    <source>
        <dbReference type="Proteomes" id="UP001174205"/>
    </source>
</evidence>
<evidence type="ECO:0000313" key="6">
    <source>
        <dbReference type="EMBL" id="MDN4600586.1"/>
    </source>
</evidence>
<keyword evidence="4" id="KW-0812">Transmembrane</keyword>
<feature type="transmembrane region" description="Helical" evidence="4">
    <location>
        <begin position="54"/>
        <end position="79"/>
    </location>
</feature>
<accession>A0ABT8J7H3</accession>
<evidence type="ECO:0000256" key="1">
    <source>
        <dbReference type="ARBA" id="ARBA00004236"/>
    </source>
</evidence>
<comment type="subcellular location">
    <subcellularLocation>
        <location evidence="1">Cell membrane</location>
    </subcellularLocation>
</comment>
<name>A0ABT8J7H3_9BACL</name>
<evidence type="ECO:0000256" key="4">
    <source>
        <dbReference type="SAM" id="Phobius"/>
    </source>
</evidence>
<reference evidence="6" key="1">
    <citation type="submission" date="2023-03" db="EMBL/GenBank/DDBJ databases">
        <title>MT1 and MT2 Draft Genomes of Novel Species.</title>
        <authorList>
            <person name="Venkateswaran K."/>
        </authorList>
    </citation>
    <scope>NUCLEOTIDE SEQUENCE</scope>
    <source>
        <strain evidence="6">F6_3S_P_1C</strain>
    </source>
</reference>
<comment type="caution">
    <text evidence="6">The sequence shown here is derived from an EMBL/GenBank/DDBJ whole genome shotgun (WGS) entry which is preliminary data.</text>
</comment>
<keyword evidence="7" id="KW-1185">Reference proteome</keyword>
<organism evidence="6 7">
    <name type="scientific">Paenibacillus vandeheii</name>
    <dbReference type="NCBI Taxonomy" id="3035917"/>
    <lineage>
        <taxon>Bacteria</taxon>
        <taxon>Bacillati</taxon>
        <taxon>Bacillota</taxon>
        <taxon>Bacilli</taxon>
        <taxon>Bacillales</taxon>
        <taxon>Paenibacillaceae</taxon>
        <taxon>Paenibacillus</taxon>
    </lineage>
</organism>
<dbReference type="InterPro" id="IPR003660">
    <property type="entry name" value="HAMP_dom"/>
</dbReference>
<dbReference type="SMART" id="SM00304">
    <property type="entry name" value="HAMP"/>
    <property type="match status" value="1"/>
</dbReference>
<dbReference type="CDD" id="cd06225">
    <property type="entry name" value="HAMP"/>
    <property type="match status" value="1"/>
</dbReference>
<dbReference type="Proteomes" id="UP001174205">
    <property type="component" value="Unassembled WGS sequence"/>
</dbReference>
<keyword evidence="4" id="KW-1133">Transmembrane helix</keyword>
<dbReference type="PROSITE" id="PS50885">
    <property type="entry name" value="HAMP"/>
    <property type="match status" value="1"/>
</dbReference>